<keyword evidence="2 14" id="KW-0547">Nucleotide-binding</keyword>
<evidence type="ECO:0000256" key="9">
    <source>
        <dbReference type="ARBA" id="ARBA00023204"/>
    </source>
</evidence>
<feature type="binding site" evidence="14">
    <location>
        <begin position="22"/>
        <end position="29"/>
    </location>
    <ligand>
        <name>ATP</name>
        <dbReference type="ChEBI" id="CHEBI:30616"/>
    </ligand>
</feature>
<dbReference type="InterPro" id="IPR000212">
    <property type="entry name" value="DNA_helicase_UvrD/REP"/>
</dbReference>
<dbReference type="Gene3D" id="3.40.50.300">
    <property type="entry name" value="P-loop containing nucleotide triphosphate hydrolases"/>
    <property type="match status" value="4"/>
</dbReference>
<dbReference type="Gene3D" id="1.10.486.10">
    <property type="entry name" value="PCRA, domain 4"/>
    <property type="match status" value="1"/>
</dbReference>
<evidence type="ECO:0000256" key="7">
    <source>
        <dbReference type="ARBA" id="ARBA00022840"/>
    </source>
</evidence>
<dbReference type="Proteomes" id="UP000594468">
    <property type="component" value="Chromosome"/>
</dbReference>
<keyword evidence="8" id="KW-0238">DNA-binding</keyword>
<dbReference type="GO" id="GO:0005829">
    <property type="term" value="C:cytosol"/>
    <property type="evidence" value="ECO:0007669"/>
    <property type="project" value="TreeGrafter"/>
</dbReference>
<reference evidence="17 18" key="1">
    <citation type="submission" date="2020-02" db="EMBL/GenBank/DDBJ databases">
        <authorList>
            <person name="Zheng R.K."/>
            <person name="Sun C.M."/>
        </authorList>
    </citation>
    <scope>NUCLEOTIDE SEQUENCE [LARGE SCALE GENOMIC DNA]</scope>
    <source>
        <strain evidence="18">rifampicinis</strain>
    </source>
</reference>
<dbReference type="InterPro" id="IPR038726">
    <property type="entry name" value="PDDEXK_AddAB-type"/>
</dbReference>
<dbReference type="Pfam" id="PF13361">
    <property type="entry name" value="UvrD_C"/>
    <property type="match status" value="2"/>
</dbReference>
<keyword evidence="4 14" id="KW-0378">Hydrolase</keyword>
<evidence type="ECO:0000256" key="8">
    <source>
        <dbReference type="ARBA" id="ARBA00023125"/>
    </source>
</evidence>
<dbReference type="PANTHER" id="PTHR11070:SF48">
    <property type="entry name" value="ATP-DEPENDENT HELICASE_NUCLEASE SUBUNIT A"/>
    <property type="match status" value="1"/>
</dbReference>
<name>A0A7S8E7F5_9CHLR</name>
<dbReference type="SUPFAM" id="SSF52540">
    <property type="entry name" value="P-loop containing nucleoside triphosphate hydrolases"/>
    <property type="match status" value="1"/>
</dbReference>
<dbReference type="EC" id="5.6.2.4" evidence="12"/>
<evidence type="ECO:0000256" key="2">
    <source>
        <dbReference type="ARBA" id="ARBA00022741"/>
    </source>
</evidence>
<evidence type="ECO:0000259" key="15">
    <source>
        <dbReference type="PROSITE" id="PS51198"/>
    </source>
</evidence>
<dbReference type="KEGG" id="pmet:G4Y79_19055"/>
<sequence length="1183" mass="133387">MAFTPEQQEAIFTHDKNMVVVAGAGSGKTRVLVERYLALLEAHDDWPLTALVAITFTKEAALEMTNRVHLSLEQRLRDEPDRATRWQDLLAQMDSARIGTIHSLCGDILRANAALIGLDPGFEVMDEVTSAVLLDNIIADVLNDVAHHDPDGLLRLFTEYDERAIRAVLRDSDLLAQDLRAFDTQPAHLFQTWQAQWARSCDDLRLQALRLIDQYAYEPAGDDTLSKAWQVVADTYAVLANPDCGAQVIYDVIGDCCNNMKLPGVPSKKVWGESAASVKEDLRIFRDGLRDVFASVGEMPGLADERAAELLVLWARLISKTAAAYQTAKQRDSLLDFNDLEMRTAYLLKTYPAVRARYVLNEFQHVFVDEFQDTNGPQWDIVQSLTTLDTGGSLFVVGDPKQSIYGFRGADVSVFNDVRDLIAGRECGHEVALSQSFRSHSQLVQTFNSVFRHLLTRDETSAVSRYQVVYDKDMRAFREDMPTQPAFELILLNGQIPNEEGRSTNVPASDRRQWEAYEIGRRLQQMVHAETLIFDKEIGQHRPIRYGDVAILLRGMTHVTLYEDVFKVLGIPYVTLAGRGYYDRQEVWDVLNLLRALYNPADNLSLAAALRSPLFGFSDDMLLALRLVRQDAEARTPTLLWDALAYATESPVMGVDTAESQSLVALTYGVLCDLKAMAGRVSIAELLREALARTGYLAVLQALSPDGPRRRRNVEKLLQIAQESGQIALSDFTAYIDDISSRDLREGEALLDASDAVRLMTVHRSKGLEFPVVVLADAGSSSRGNSTSPLLYDRDMGLACKVTTLEGELYESYPYRQAKTLQIMREDAENRRLFYVAATRAQDYLLVSGHFRAKKEGFSADHWLGMLLEALDMTDCEDGALLPIPGAADCFAYASVREYDHDLPSRLVSDQMTTLSLESDDMLQVPPLLAAVPKQPTAVLDHMNASQLENLLAAVLEEDRYRETYRVNVMADVYDTPKAPVREVVRRHNPRLTGRIIGTIVHEALRYWRLPESTLDMERVLQGYAWQQGITDPRLEAEAVREATDLLHQFMHSDLYQWVAEAKTAGRPVYHELPFIYRMEGRLIHGVIDLVFQRYDGQWCIVDYKTSYVEKPSPEGLAEHARRHFTLQMGAYAQSWLARFDIEPAVYIHYIRYTRDIVIEGQAWRAAIANLEATIHTVLDEVE</sequence>
<proteinExistence type="predicted"/>
<dbReference type="EMBL" id="CP062983">
    <property type="protein sequence ID" value="QPC81768.1"/>
    <property type="molecule type" value="Genomic_DNA"/>
</dbReference>
<evidence type="ECO:0000259" key="16">
    <source>
        <dbReference type="PROSITE" id="PS51217"/>
    </source>
</evidence>
<evidence type="ECO:0000256" key="10">
    <source>
        <dbReference type="ARBA" id="ARBA00023235"/>
    </source>
</evidence>
<dbReference type="GO" id="GO:0043138">
    <property type="term" value="F:3'-5' DNA helicase activity"/>
    <property type="evidence" value="ECO:0007669"/>
    <property type="project" value="UniProtKB-EC"/>
</dbReference>
<dbReference type="Pfam" id="PF12705">
    <property type="entry name" value="PDDEXK_1"/>
    <property type="match status" value="1"/>
</dbReference>
<dbReference type="GO" id="GO:0003677">
    <property type="term" value="F:DNA binding"/>
    <property type="evidence" value="ECO:0007669"/>
    <property type="project" value="UniProtKB-KW"/>
</dbReference>
<keyword evidence="9" id="KW-0234">DNA repair</keyword>
<dbReference type="Pfam" id="PF00580">
    <property type="entry name" value="UvrD-helicase"/>
    <property type="match status" value="2"/>
</dbReference>
<keyword evidence="18" id="KW-1185">Reference proteome</keyword>
<dbReference type="InterPro" id="IPR011335">
    <property type="entry name" value="Restrct_endonuc-II-like"/>
</dbReference>
<dbReference type="GO" id="GO:0000725">
    <property type="term" value="P:recombinational repair"/>
    <property type="evidence" value="ECO:0007669"/>
    <property type="project" value="TreeGrafter"/>
</dbReference>
<evidence type="ECO:0000256" key="11">
    <source>
        <dbReference type="ARBA" id="ARBA00034617"/>
    </source>
</evidence>
<evidence type="ECO:0000256" key="6">
    <source>
        <dbReference type="ARBA" id="ARBA00022839"/>
    </source>
</evidence>
<keyword evidence="5 14" id="KW-0347">Helicase</keyword>
<keyword evidence="1" id="KW-0540">Nuclease</keyword>
<keyword evidence="10" id="KW-0413">Isomerase</keyword>
<comment type="catalytic activity">
    <reaction evidence="11">
        <text>Couples ATP hydrolysis with the unwinding of duplex DNA by translocating in the 3'-5' direction.</text>
        <dbReference type="EC" id="5.6.2.4"/>
    </reaction>
</comment>
<keyword evidence="6" id="KW-0269">Exonuclease</keyword>
<dbReference type="InterPro" id="IPR027417">
    <property type="entry name" value="P-loop_NTPase"/>
</dbReference>
<dbReference type="AlphaFoldDB" id="A0A7S8E7F5"/>
<accession>A0A7S8E7F5</accession>
<dbReference type="GO" id="GO:0004527">
    <property type="term" value="F:exonuclease activity"/>
    <property type="evidence" value="ECO:0007669"/>
    <property type="project" value="UniProtKB-KW"/>
</dbReference>
<organism evidence="17 18">
    <name type="scientific">Phototrophicus methaneseepsis</name>
    <dbReference type="NCBI Taxonomy" id="2710758"/>
    <lineage>
        <taxon>Bacteria</taxon>
        <taxon>Bacillati</taxon>
        <taxon>Chloroflexota</taxon>
        <taxon>Candidatus Thermofontia</taxon>
        <taxon>Phototrophicales</taxon>
        <taxon>Phototrophicaceae</taxon>
        <taxon>Phototrophicus</taxon>
    </lineage>
</organism>
<comment type="catalytic activity">
    <reaction evidence="13">
        <text>ATP + H2O = ADP + phosphate + H(+)</text>
        <dbReference type="Rhea" id="RHEA:13065"/>
        <dbReference type="ChEBI" id="CHEBI:15377"/>
        <dbReference type="ChEBI" id="CHEBI:15378"/>
        <dbReference type="ChEBI" id="CHEBI:30616"/>
        <dbReference type="ChEBI" id="CHEBI:43474"/>
        <dbReference type="ChEBI" id="CHEBI:456216"/>
        <dbReference type="EC" id="5.6.2.4"/>
    </reaction>
</comment>
<dbReference type="PANTHER" id="PTHR11070">
    <property type="entry name" value="UVRD / RECB / PCRA DNA HELICASE FAMILY MEMBER"/>
    <property type="match status" value="1"/>
</dbReference>
<evidence type="ECO:0000256" key="13">
    <source>
        <dbReference type="ARBA" id="ARBA00048988"/>
    </source>
</evidence>
<evidence type="ECO:0000256" key="3">
    <source>
        <dbReference type="ARBA" id="ARBA00022763"/>
    </source>
</evidence>
<dbReference type="InterPro" id="IPR014016">
    <property type="entry name" value="UvrD-like_ATP-bd"/>
</dbReference>
<protein>
    <recommendedName>
        <fullName evidence="12">DNA 3'-5' helicase</fullName>
        <ecNumber evidence="12">5.6.2.4</ecNumber>
    </recommendedName>
</protein>
<dbReference type="RefSeq" id="WP_195169839.1">
    <property type="nucleotide sequence ID" value="NZ_CP062983.1"/>
</dbReference>
<feature type="domain" description="UvrD-like helicase ATP-binding" evidence="15">
    <location>
        <begin position="1"/>
        <end position="440"/>
    </location>
</feature>
<dbReference type="GO" id="GO:0033202">
    <property type="term" value="C:DNA helicase complex"/>
    <property type="evidence" value="ECO:0007669"/>
    <property type="project" value="TreeGrafter"/>
</dbReference>
<dbReference type="GO" id="GO:0005524">
    <property type="term" value="F:ATP binding"/>
    <property type="evidence" value="ECO:0007669"/>
    <property type="project" value="UniProtKB-UniRule"/>
</dbReference>
<evidence type="ECO:0000256" key="4">
    <source>
        <dbReference type="ARBA" id="ARBA00022801"/>
    </source>
</evidence>
<evidence type="ECO:0000256" key="12">
    <source>
        <dbReference type="ARBA" id="ARBA00034808"/>
    </source>
</evidence>
<evidence type="ECO:0000313" key="18">
    <source>
        <dbReference type="Proteomes" id="UP000594468"/>
    </source>
</evidence>
<dbReference type="SUPFAM" id="SSF52980">
    <property type="entry name" value="Restriction endonuclease-like"/>
    <property type="match status" value="1"/>
</dbReference>
<dbReference type="InterPro" id="IPR014017">
    <property type="entry name" value="DNA_helicase_UvrD-like_C"/>
</dbReference>
<dbReference type="Gene3D" id="3.90.320.10">
    <property type="match status" value="1"/>
</dbReference>
<keyword evidence="7 14" id="KW-0067">ATP-binding</keyword>
<dbReference type="PROSITE" id="PS51217">
    <property type="entry name" value="UVRD_HELICASE_CTER"/>
    <property type="match status" value="1"/>
</dbReference>
<evidence type="ECO:0000256" key="14">
    <source>
        <dbReference type="PROSITE-ProRule" id="PRU00560"/>
    </source>
</evidence>
<feature type="domain" description="UvrD-like helicase C-terminal" evidence="16">
    <location>
        <begin position="486"/>
        <end position="767"/>
    </location>
</feature>
<evidence type="ECO:0000313" key="17">
    <source>
        <dbReference type="EMBL" id="QPC81768.1"/>
    </source>
</evidence>
<keyword evidence="3" id="KW-0227">DNA damage</keyword>
<dbReference type="PROSITE" id="PS51198">
    <property type="entry name" value="UVRD_HELICASE_ATP_BIND"/>
    <property type="match status" value="1"/>
</dbReference>
<gene>
    <name evidence="17" type="ORF">G4Y79_19055</name>
</gene>
<evidence type="ECO:0000256" key="1">
    <source>
        <dbReference type="ARBA" id="ARBA00022722"/>
    </source>
</evidence>
<evidence type="ECO:0000256" key="5">
    <source>
        <dbReference type="ARBA" id="ARBA00022806"/>
    </source>
</evidence>
<dbReference type="InterPro" id="IPR011604">
    <property type="entry name" value="PDDEXK-like_dom_sf"/>
</dbReference>